<dbReference type="OrthoDB" id="286202at2"/>
<evidence type="ECO:0000313" key="10">
    <source>
        <dbReference type="Proteomes" id="UP000244934"/>
    </source>
</evidence>
<evidence type="ECO:0000256" key="6">
    <source>
        <dbReference type="ARBA" id="ARBA00070228"/>
    </source>
</evidence>
<dbReference type="GO" id="GO:0016020">
    <property type="term" value="C:membrane"/>
    <property type="evidence" value="ECO:0007669"/>
    <property type="project" value="InterPro"/>
</dbReference>
<dbReference type="SMART" id="SM00062">
    <property type="entry name" value="PBPb"/>
    <property type="match status" value="1"/>
</dbReference>
<keyword evidence="4 7" id="KW-0732">Signal</keyword>
<comment type="function">
    <text evidence="5">Part of a binding-protein-dependent transport system for aliphatic sulfonates. Putative binding protein.</text>
</comment>
<dbReference type="Pfam" id="PF09084">
    <property type="entry name" value="NMT1"/>
    <property type="match status" value="1"/>
</dbReference>
<comment type="similarity">
    <text evidence="2">Belongs to the bacterial solute-binding protein SsuA/TauA family.</text>
</comment>
<dbReference type="GO" id="GO:0042626">
    <property type="term" value="F:ATPase-coupled transmembrane transporter activity"/>
    <property type="evidence" value="ECO:0007669"/>
    <property type="project" value="InterPro"/>
</dbReference>
<dbReference type="PANTHER" id="PTHR30024:SF42">
    <property type="entry name" value="ALIPHATIC SULFONATES-BINDING PROTEIN-RELATED"/>
    <property type="match status" value="1"/>
</dbReference>
<dbReference type="GO" id="GO:0042597">
    <property type="term" value="C:periplasmic space"/>
    <property type="evidence" value="ECO:0007669"/>
    <property type="project" value="UniProtKB-SubCell"/>
</dbReference>
<evidence type="ECO:0000256" key="7">
    <source>
        <dbReference type="SAM" id="SignalP"/>
    </source>
</evidence>
<dbReference type="EMBL" id="ONZI01000001">
    <property type="protein sequence ID" value="SPJ32918.1"/>
    <property type="molecule type" value="Genomic_DNA"/>
</dbReference>
<evidence type="ECO:0000256" key="4">
    <source>
        <dbReference type="ARBA" id="ARBA00022729"/>
    </source>
</evidence>
<dbReference type="Gene3D" id="3.40.190.10">
    <property type="entry name" value="Periplasmic binding protein-like II"/>
    <property type="match status" value="2"/>
</dbReference>
<dbReference type="Proteomes" id="UP000244934">
    <property type="component" value="Unassembled WGS sequence"/>
</dbReference>
<protein>
    <recommendedName>
        <fullName evidence="6">Putative aliphatic sulfonates-binding protein</fullName>
    </recommendedName>
</protein>
<keyword evidence="3" id="KW-0813">Transport</keyword>
<organism evidence="9 10">
    <name type="scientific">Kushneria phyllosphaerae</name>
    <dbReference type="NCBI Taxonomy" id="2100822"/>
    <lineage>
        <taxon>Bacteria</taxon>
        <taxon>Pseudomonadati</taxon>
        <taxon>Pseudomonadota</taxon>
        <taxon>Gammaproteobacteria</taxon>
        <taxon>Oceanospirillales</taxon>
        <taxon>Halomonadaceae</taxon>
        <taxon>Kushneria</taxon>
    </lineage>
</organism>
<proteinExistence type="inferred from homology"/>
<dbReference type="InterPro" id="IPR010067">
    <property type="entry name" value="ABC_SsuA_sub-bd"/>
</dbReference>
<keyword evidence="10" id="KW-1185">Reference proteome</keyword>
<evidence type="ECO:0000256" key="3">
    <source>
        <dbReference type="ARBA" id="ARBA00022448"/>
    </source>
</evidence>
<comment type="subcellular location">
    <subcellularLocation>
        <location evidence="1">Periplasm</location>
    </subcellularLocation>
</comment>
<evidence type="ECO:0000256" key="2">
    <source>
        <dbReference type="ARBA" id="ARBA00010742"/>
    </source>
</evidence>
<accession>A0A2R8CJ28</accession>
<feature type="chain" id="PRO_5015305442" description="Putative aliphatic sulfonates-binding protein" evidence="7">
    <location>
        <begin position="31"/>
        <end position="335"/>
    </location>
</feature>
<evidence type="ECO:0000256" key="1">
    <source>
        <dbReference type="ARBA" id="ARBA00004418"/>
    </source>
</evidence>
<sequence length="335" mass="35734">MRQATPPLRTRLARTALALAVATVPLSAGAAGQQEDTLSIGYQKGSGLLTVLKAQKTLEKRLAPEGITVRWHEFAAGPQLLEALNAGSIDVGQTGAPPAVFAQAAGADLVYVGAEPNAEETEAVITPADSDLHDVAALKGRKVALQKGSSAHYLLVKTLERAGLSLSDIQPVWLPPADARAAFATGSVDAWAIWDPYLAAIESQDDVRRLADYHGLEPTNSFYEASRPFAEQHPQTLALLRDTVAETGAWANTHKSDMAQLLSGQLGLPEAVVSRWLERNHYGISPMSDDVVRRQQQVADTFRAQGLIPRDVDVASAVWQAPEQQTSTAASAAQP</sequence>
<dbReference type="InterPro" id="IPR001638">
    <property type="entry name" value="Solute-binding_3/MltF_N"/>
</dbReference>
<dbReference type="FunFam" id="3.40.190.10:FF:000050">
    <property type="entry name" value="Sulfonate ABC transporter substrate-binding protein"/>
    <property type="match status" value="1"/>
</dbReference>
<dbReference type="AlphaFoldDB" id="A0A2R8CJ28"/>
<evidence type="ECO:0000313" key="9">
    <source>
        <dbReference type="EMBL" id="SPJ32918.1"/>
    </source>
</evidence>
<reference evidence="10" key="1">
    <citation type="submission" date="2018-03" db="EMBL/GenBank/DDBJ databases">
        <authorList>
            <person name="Navarro De La Torre S."/>
        </authorList>
    </citation>
    <scope>NUCLEOTIDE SEQUENCE [LARGE SCALE GENOMIC DNA]</scope>
    <source>
        <strain evidence="10">EAod3</strain>
    </source>
</reference>
<dbReference type="SUPFAM" id="SSF53850">
    <property type="entry name" value="Periplasmic binding protein-like II"/>
    <property type="match status" value="1"/>
</dbReference>
<evidence type="ECO:0000256" key="5">
    <source>
        <dbReference type="ARBA" id="ARBA00055538"/>
    </source>
</evidence>
<dbReference type="NCBIfam" id="NF008588">
    <property type="entry name" value="PRK11553.1"/>
    <property type="match status" value="1"/>
</dbReference>
<dbReference type="NCBIfam" id="TIGR01728">
    <property type="entry name" value="SsuA_fam"/>
    <property type="match status" value="1"/>
</dbReference>
<feature type="signal peptide" evidence="7">
    <location>
        <begin position="1"/>
        <end position="30"/>
    </location>
</feature>
<gene>
    <name evidence="9" type="primary">ssuA</name>
    <name evidence="9" type="ORF">KSP9073_00920</name>
</gene>
<dbReference type="InterPro" id="IPR015168">
    <property type="entry name" value="SsuA/THI5"/>
</dbReference>
<dbReference type="RefSeq" id="WP_108841707.1">
    <property type="nucleotide sequence ID" value="NZ_ONZI01000001.1"/>
</dbReference>
<evidence type="ECO:0000259" key="8">
    <source>
        <dbReference type="SMART" id="SM00062"/>
    </source>
</evidence>
<name>A0A2R8CJ28_9GAMM</name>
<feature type="domain" description="Solute-binding protein family 3/N-terminal" evidence="8">
    <location>
        <begin position="37"/>
        <end position="254"/>
    </location>
</feature>
<dbReference type="PANTHER" id="PTHR30024">
    <property type="entry name" value="ALIPHATIC SULFONATES-BINDING PROTEIN-RELATED"/>
    <property type="match status" value="1"/>
</dbReference>